<keyword evidence="2" id="KW-1185">Reference proteome</keyword>
<dbReference type="EMBL" id="LT629732">
    <property type="protein sequence ID" value="SDS07142.1"/>
    <property type="molecule type" value="Genomic_DNA"/>
</dbReference>
<dbReference type="AlphaFoldDB" id="A0A1H1P7H2"/>
<proteinExistence type="predicted"/>
<sequence>MTSHVIPCPRTSHGGRKVRTLNRGRLAKEIAGSIVPGPVARAASAVTDRISGRGDKNVKGRG</sequence>
<dbReference type="STRING" id="117157.SAMN04489717_1522"/>
<reference evidence="1 2" key="1">
    <citation type="submission" date="2016-10" db="EMBL/GenBank/DDBJ databases">
        <authorList>
            <person name="de Groot N.N."/>
        </authorList>
    </citation>
    <scope>NUCLEOTIDE SEQUENCE [LARGE SCALE GENOMIC DNA]</scope>
    <source>
        <strain evidence="1 2">DSM 22024</strain>
    </source>
</reference>
<name>A0A1H1P7H2_9ACTN</name>
<gene>
    <name evidence="1" type="ORF">SAMN04489717_1522</name>
</gene>
<protein>
    <submittedName>
        <fullName evidence="1">Uncharacterized protein</fullName>
    </submittedName>
</protein>
<evidence type="ECO:0000313" key="2">
    <source>
        <dbReference type="Proteomes" id="UP000198983"/>
    </source>
</evidence>
<accession>A0A1H1P7H2</accession>
<evidence type="ECO:0000313" key="1">
    <source>
        <dbReference type="EMBL" id="SDS07142.1"/>
    </source>
</evidence>
<dbReference type="Proteomes" id="UP000198983">
    <property type="component" value="Chromosome I"/>
</dbReference>
<organism evidence="1 2">
    <name type="scientific">Actinopolymorpha singaporensis</name>
    <dbReference type="NCBI Taxonomy" id="117157"/>
    <lineage>
        <taxon>Bacteria</taxon>
        <taxon>Bacillati</taxon>
        <taxon>Actinomycetota</taxon>
        <taxon>Actinomycetes</taxon>
        <taxon>Propionibacteriales</taxon>
        <taxon>Actinopolymorphaceae</taxon>
        <taxon>Actinopolymorpha</taxon>
    </lineage>
</organism>